<proteinExistence type="predicted"/>
<dbReference type="RefSeq" id="WP_221031227.1">
    <property type="nucleotide sequence ID" value="NZ_CP139781.1"/>
</dbReference>
<feature type="region of interest" description="Disordered" evidence="1">
    <location>
        <begin position="86"/>
        <end position="106"/>
    </location>
</feature>
<name>A0ABZ1C4P0_9BACT</name>
<organism evidence="3 4">
    <name type="scientific">Actomonas aquatica</name>
    <dbReference type="NCBI Taxonomy" id="2866162"/>
    <lineage>
        <taxon>Bacteria</taxon>
        <taxon>Pseudomonadati</taxon>
        <taxon>Verrucomicrobiota</taxon>
        <taxon>Opitutia</taxon>
        <taxon>Opitutales</taxon>
        <taxon>Opitutaceae</taxon>
        <taxon>Actomonas</taxon>
    </lineage>
</organism>
<dbReference type="EMBL" id="CP139781">
    <property type="protein sequence ID" value="WRQ86298.1"/>
    <property type="molecule type" value="Genomic_DNA"/>
</dbReference>
<sequence length="185" mass="19869">MPPRSSMLRCSFALLITLLVVAGCGAPPRSGPPPPQPVITGRAHFFGDQLEVVAELGPFRLVDALPPQRLGGAPVVIDEPALTDRRPRAYAGPGARRGGGAPPRQSLTITLRNTSDEALRLRVAEVRSVLGNFVPVPEIFTLEPGQLQALEPMRASYPAAIDELEVVIRLRTATDSEVQTLKLEL</sequence>
<protein>
    <recommendedName>
        <fullName evidence="5">DUF4426 domain-containing protein</fullName>
    </recommendedName>
</protein>
<feature type="chain" id="PRO_5045427594" description="DUF4426 domain-containing protein" evidence="2">
    <location>
        <begin position="23"/>
        <end position="185"/>
    </location>
</feature>
<evidence type="ECO:0000256" key="2">
    <source>
        <dbReference type="SAM" id="SignalP"/>
    </source>
</evidence>
<gene>
    <name evidence="3" type="ORF">K1X11_015895</name>
</gene>
<keyword evidence="4" id="KW-1185">Reference proteome</keyword>
<keyword evidence="2" id="KW-0732">Signal</keyword>
<feature type="signal peptide" evidence="2">
    <location>
        <begin position="1"/>
        <end position="22"/>
    </location>
</feature>
<evidence type="ECO:0000313" key="3">
    <source>
        <dbReference type="EMBL" id="WRQ86298.1"/>
    </source>
</evidence>
<evidence type="ECO:0000313" key="4">
    <source>
        <dbReference type="Proteomes" id="UP000738431"/>
    </source>
</evidence>
<accession>A0ABZ1C4P0</accession>
<reference evidence="3 4" key="1">
    <citation type="submission" date="2023-12" db="EMBL/GenBank/DDBJ databases">
        <title>Description of an unclassified Opitutus bacterium of Verrucomicrobiota.</title>
        <authorList>
            <person name="Zhang D.-F."/>
        </authorList>
    </citation>
    <scope>NUCLEOTIDE SEQUENCE [LARGE SCALE GENOMIC DNA]</scope>
    <source>
        <strain evidence="3 4">WL0086</strain>
    </source>
</reference>
<evidence type="ECO:0008006" key="5">
    <source>
        <dbReference type="Google" id="ProtNLM"/>
    </source>
</evidence>
<dbReference type="Proteomes" id="UP000738431">
    <property type="component" value="Chromosome"/>
</dbReference>
<dbReference type="PROSITE" id="PS51257">
    <property type="entry name" value="PROKAR_LIPOPROTEIN"/>
    <property type="match status" value="1"/>
</dbReference>
<evidence type="ECO:0000256" key="1">
    <source>
        <dbReference type="SAM" id="MobiDB-lite"/>
    </source>
</evidence>